<organism evidence="1 2">
    <name type="scientific">Arthroderma otae (strain ATCC MYA-4605 / CBS 113480)</name>
    <name type="common">Microsporum canis</name>
    <dbReference type="NCBI Taxonomy" id="554155"/>
    <lineage>
        <taxon>Eukaryota</taxon>
        <taxon>Fungi</taxon>
        <taxon>Dikarya</taxon>
        <taxon>Ascomycota</taxon>
        <taxon>Pezizomycotina</taxon>
        <taxon>Eurotiomycetes</taxon>
        <taxon>Eurotiomycetidae</taxon>
        <taxon>Onygenales</taxon>
        <taxon>Arthrodermataceae</taxon>
        <taxon>Microsporum</taxon>
    </lineage>
</organism>
<dbReference type="RefSeq" id="XP_002842621.1">
    <property type="nucleotide sequence ID" value="XM_002842575.1"/>
</dbReference>
<dbReference type="HOGENOM" id="CLU_1610348_0_0_1"/>
<accession>C5G1D9</accession>
<evidence type="ECO:0000313" key="1">
    <source>
        <dbReference type="EMBL" id="EEQ28602.1"/>
    </source>
</evidence>
<protein>
    <submittedName>
        <fullName evidence="1">Uncharacterized protein</fullName>
    </submittedName>
</protein>
<reference evidence="2" key="1">
    <citation type="journal article" date="2012" name="MBio">
        <title>Comparative genome analysis of Trichophyton rubrum and related dermatophytes reveals candidate genes involved in infection.</title>
        <authorList>
            <person name="Martinez D.A."/>
            <person name="Oliver B.G."/>
            <person name="Graeser Y."/>
            <person name="Goldberg J.M."/>
            <person name="Li W."/>
            <person name="Martinez-Rossi N.M."/>
            <person name="Monod M."/>
            <person name="Shelest E."/>
            <person name="Barton R.C."/>
            <person name="Birch E."/>
            <person name="Brakhage A.A."/>
            <person name="Chen Z."/>
            <person name="Gurr S.J."/>
            <person name="Heiman D."/>
            <person name="Heitman J."/>
            <person name="Kosti I."/>
            <person name="Rossi A."/>
            <person name="Saif S."/>
            <person name="Samalova M."/>
            <person name="Saunders C.W."/>
            <person name="Shea T."/>
            <person name="Summerbell R.C."/>
            <person name="Xu J."/>
            <person name="Young S."/>
            <person name="Zeng Q."/>
            <person name="Birren B.W."/>
            <person name="Cuomo C.A."/>
            <person name="White T.C."/>
        </authorList>
    </citation>
    <scope>NUCLEOTIDE SEQUENCE [LARGE SCALE GENOMIC DNA]</scope>
    <source>
        <strain evidence="2">ATCC MYA-4605 / CBS 113480</strain>
    </source>
</reference>
<proteinExistence type="predicted"/>
<keyword evidence="2" id="KW-1185">Reference proteome</keyword>
<dbReference type="AlphaFoldDB" id="C5G1D9"/>
<dbReference type="Proteomes" id="UP000002035">
    <property type="component" value="Unassembled WGS sequence"/>
</dbReference>
<dbReference type="EMBL" id="DS995710">
    <property type="protein sequence ID" value="EEQ28602.1"/>
    <property type="molecule type" value="Genomic_DNA"/>
</dbReference>
<sequence length="165" mass="18593">MPRMSQSHVFPGGKARYISCILGSNEAASDDCNFVSLLNSGLRTLQLYTGVSLVYWRCFRRRRLLCASSYGKIFVVDRFTSAHMMAKNSRRAKAGNAIIKYGCFVLLAWHNPKSWKGEQMVDMAVPFGYDDSSATGRERSLSRHARYILAYEPPIIAMFLAFSVS</sequence>
<dbReference type="VEuPathDB" id="FungiDB:MCYG_08761"/>
<gene>
    <name evidence="1" type="ORF">MCYG_08761</name>
</gene>
<evidence type="ECO:0000313" key="2">
    <source>
        <dbReference type="Proteomes" id="UP000002035"/>
    </source>
</evidence>
<name>C5G1D9_ARTOC</name>
<dbReference type="GeneID" id="9226539"/>